<keyword evidence="7" id="KW-1185">Reference proteome</keyword>
<evidence type="ECO:0000313" key="6">
    <source>
        <dbReference type="EMBL" id="AKT36769.1"/>
    </source>
</evidence>
<dbReference type="Pfam" id="PF08281">
    <property type="entry name" value="Sigma70_r4_2"/>
    <property type="match status" value="1"/>
</dbReference>
<dbReference type="KEGG" id="ccro:CMC5_008900"/>
<evidence type="ECO:0000256" key="4">
    <source>
        <dbReference type="ARBA" id="ARBA00023163"/>
    </source>
</evidence>
<dbReference type="GO" id="GO:0003677">
    <property type="term" value="F:DNA binding"/>
    <property type="evidence" value="ECO:0007669"/>
    <property type="project" value="UniProtKB-KW"/>
</dbReference>
<dbReference type="InterPro" id="IPR036388">
    <property type="entry name" value="WH-like_DNA-bd_sf"/>
</dbReference>
<gene>
    <name evidence="6" type="ORF">CMC5_008900</name>
</gene>
<name>A0A0K1E7D2_CHOCO</name>
<evidence type="ECO:0000259" key="5">
    <source>
        <dbReference type="Pfam" id="PF08281"/>
    </source>
</evidence>
<keyword evidence="3" id="KW-0238">DNA-binding</keyword>
<evidence type="ECO:0000256" key="3">
    <source>
        <dbReference type="ARBA" id="ARBA00023125"/>
    </source>
</evidence>
<evidence type="ECO:0000256" key="1">
    <source>
        <dbReference type="ARBA" id="ARBA00023015"/>
    </source>
</evidence>
<keyword evidence="2" id="KW-0731">Sigma factor</keyword>
<dbReference type="Proteomes" id="UP000067626">
    <property type="component" value="Chromosome"/>
</dbReference>
<dbReference type="RefSeq" id="WP_050429233.1">
    <property type="nucleotide sequence ID" value="NZ_CP012159.1"/>
</dbReference>
<sequence>MLGVTEPDFDEVLQEVLLATFTALQRFDIHRGARLAGPDVEPEPPSGAPALARLRQGTSWGPLQGWLFGIAWRQVSHYRERAHRRREVMVGLLRKDEGNAALAWNPEEELGRRESLVRFGAVLERLDLHRRAVLVLHDLLDFSIAEIAEELGLNRNTTQNRLRVARGEFEAALRRLNDEEWQALALSGVPMRRGQAPRRRRRKGSS</sequence>
<dbReference type="InterPro" id="IPR013249">
    <property type="entry name" value="RNA_pol_sigma70_r4_t2"/>
</dbReference>
<dbReference type="PANTHER" id="PTHR43133">
    <property type="entry name" value="RNA POLYMERASE ECF-TYPE SIGMA FACTO"/>
    <property type="match status" value="1"/>
</dbReference>
<feature type="domain" description="RNA polymerase sigma factor 70 region 4 type 2" evidence="5">
    <location>
        <begin position="118"/>
        <end position="166"/>
    </location>
</feature>
<dbReference type="InterPro" id="IPR013324">
    <property type="entry name" value="RNA_pol_sigma_r3/r4-like"/>
</dbReference>
<reference evidence="6 7" key="1">
    <citation type="submission" date="2015-07" db="EMBL/GenBank/DDBJ databases">
        <title>Genome analysis of myxobacterium Chondromyces crocatus Cm c5 reveals a high potential for natural compound synthesis and the genetic basis for the loss of fruiting body formation.</title>
        <authorList>
            <person name="Zaburannyi N."/>
            <person name="Bunk B."/>
            <person name="Maier J."/>
            <person name="Overmann J."/>
            <person name="Mueller R."/>
        </authorList>
    </citation>
    <scope>NUCLEOTIDE SEQUENCE [LARGE SCALE GENOMIC DNA]</scope>
    <source>
        <strain evidence="6 7">Cm c5</strain>
    </source>
</reference>
<dbReference type="AlphaFoldDB" id="A0A0K1E7D2"/>
<dbReference type="InterPro" id="IPR039425">
    <property type="entry name" value="RNA_pol_sigma-70-like"/>
</dbReference>
<dbReference type="SUPFAM" id="SSF88659">
    <property type="entry name" value="Sigma3 and sigma4 domains of RNA polymerase sigma factors"/>
    <property type="match status" value="1"/>
</dbReference>
<protein>
    <submittedName>
        <fullName evidence="6">ECF family RNA polymerase sigma factor</fullName>
    </submittedName>
</protein>
<keyword evidence="1" id="KW-0805">Transcription regulation</keyword>
<dbReference type="PANTHER" id="PTHR43133:SF8">
    <property type="entry name" value="RNA POLYMERASE SIGMA FACTOR HI_1459-RELATED"/>
    <property type="match status" value="1"/>
</dbReference>
<evidence type="ECO:0000256" key="2">
    <source>
        <dbReference type="ARBA" id="ARBA00023082"/>
    </source>
</evidence>
<dbReference type="GO" id="GO:0006352">
    <property type="term" value="P:DNA-templated transcription initiation"/>
    <property type="evidence" value="ECO:0007669"/>
    <property type="project" value="InterPro"/>
</dbReference>
<dbReference type="EMBL" id="CP012159">
    <property type="protein sequence ID" value="AKT36769.1"/>
    <property type="molecule type" value="Genomic_DNA"/>
</dbReference>
<dbReference type="Gene3D" id="1.10.10.10">
    <property type="entry name" value="Winged helix-like DNA-binding domain superfamily/Winged helix DNA-binding domain"/>
    <property type="match status" value="1"/>
</dbReference>
<proteinExistence type="predicted"/>
<dbReference type="OrthoDB" id="5500990at2"/>
<organism evidence="6 7">
    <name type="scientific">Chondromyces crocatus</name>
    <dbReference type="NCBI Taxonomy" id="52"/>
    <lineage>
        <taxon>Bacteria</taxon>
        <taxon>Pseudomonadati</taxon>
        <taxon>Myxococcota</taxon>
        <taxon>Polyangia</taxon>
        <taxon>Polyangiales</taxon>
        <taxon>Polyangiaceae</taxon>
        <taxon>Chondromyces</taxon>
    </lineage>
</organism>
<keyword evidence="4" id="KW-0804">Transcription</keyword>
<dbReference type="GO" id="GO:0016987">
    <property type="term" value="F:sigma factor activity"/>
    <property type="evidence" value="ECO:0007669"/>
    <property type="project" value="UniProtKB-KW"/>
</dbReference>
<accession>A0A0K1E7D2</accession>
<evidence type="ECO:0000313" key="7">
    <source>
        <dbReference type="Proteomes" id="UP000067626"/>
    </source>
</evidence>